<evidence type="ECO:0000256" key="12">
    <source>
        <dbReference type="ARBA" id="ARBA00023125"/>
    </source>
</evidence>
<dbReference type="FunFam" id="4.10.1060.10:FF:000001">
    <property type="entry name" value="Nuclear pore complex protein Nup153"/>
    <property type="match status" value="1"/>
</dbReference>
<keyword evidence="4" id="KW-0813">Transport</keyword>
<dbReference type="GO" id="GO:0006405">
    <property type="term" value="P:RNA export from nucleus"/>
    <property type="evidence" value="ECO:0007669"/>
    <property type="project" value="TreeGrafter"/>
</dbReference>
<dbReference type="GO" id="GO:0017056">
    <property type="term" value="F:structural constituent of nuclear pore"/>
    <property type="evidence" value="ECO:0007669"/>
    <property type="project" value="TreeGrafter"/>
</dbReference>
<evidence type="ECO:0000256" key="5">
    <source>
        <dbReference type="ARBA" id="ARBA00022723"/>
    </source>
</evidence>
<dbReference type="GO" id="GO:0003677">
    <property type="term" value="F:DNA binding"/>
    <property type="evidence" value="ECO:0007669"/>
    <property type="project" value="UniProtKB-KW"/>
</dbReference>
<dbReference type="PANTHER" id="PTHR23193:SF23">
    <property type="entry name" value="NUCLEAR PORE COMPLEX PROTEIN NUP153"/>
    <property type="match status" value="1"/>
</dbReference>
<dbReference type="InterPro" id="IPR036443">
    <property type="entry name" value="Znf_RanBP2_sf"/>
</dbReference>
<evidence type="ECO:0000256" key="4">
    <source>
        <dbReference type="ARBA" id="ARBA00022448"/>
    </source>
</evidence>
<dbReference type="GO" id="GO:0005643">
    <property type="term" value="C:nuclear pore"/>
    <property type="evidence" value="ECO:0007669"/>
    <property type="project" value="UniProtKB-SubCell"/>
</dbReference>
<dbReference type="Proteomes" id="UP000694701">
    <property type="component" value="Unplaced"/>
</dbReference>
<feature type="domain" description="RanBP2-type" evidence="21">
    <location>
        <begin position="27"/>
        <end position="56"/>
    </location>
</feature>
<dbReference type="GO" id="GO:0008270">
    <property type="term" value="F:zinc ion binding"/>
    <property type="evidence" value="ECO:0007669"/>
    <property type="project" value="UniProtKB-KW"/>
</dbReference>
<keyword evidence="14" id="KW-0472">Membrane</keyword>
<dbReference type="GO" id="GO:0051028">
    <property type="term" value="P:mRNA transport"/>
    <property type="evidence" value="ECO:0007669"/>
    <property type="project" value="UniProtKB-KW"/>
</dbReference>
<evidence type="ECO:0000256" key="16">
    <source>
        <dbReference type="ARBA" id="ARBA00060842"/>
    </source>
</evidence>
<keyword evidence="13" id="KW-0906">Nuclear pore complex</keyword>
<dbReference type="InterPro" id="IPR001876">
    <property type="entry name" value="Znf_RanBP2"/>
</dbReference>
<evidence type="ECO:0000256" key="14">
    <source>
        <dbReference type="ARBA" id="ARBA00023136"/>
    </source>
</evidence>
<evidence type="ECO:0000313" key="22">
    <source>
        <dbReference type="Ensembl" id="ENSCCRP00020054111.1"/>
    </source>
</evidence>
<evidence type="ECO:0000256" key="15">
    <source>
        <dbReference type="ARBA" id="ARBA00023242"/>
    </source>
</evidence>
<evidence type="ECO:0000256" key="9">
    <source>
        <dbReference type="ARBA" id="ARBA00022833"/>
    </source>
</evidence>
<organism evidence="22 23">
    <name type="scientific">Cyprinus carpio</name>
    <name type="common">Common carp</name>
    <dbReference type="NCBI Taxonomy" id="7962"/>
    <lineage>
        <taxon>Eukaryota</taxon>
        <taxon>Metazoa</taxon>
        <taxon>Chordata</taxon>
        <taxon>Craniata</taxon>
        <taxon>Vertebrata</taxon>
        <taxon>Euteleostomi</taxon>
        <taxon>Actinopterygii</taxon>
        <taxon>Neopterygii</taxon>
        <taxon>Teleostei</taxon>
        <taxon>Ostariophysi</taxon>
        <taxon>Cypriniformes</taxon>
        <taxon>Cyprinidae</taxon>
        <taxon>Cyprininae</taxon>
        <taxon>Cyprinus</taxon>
    </lineage>
</organism>
<keyword evidence="9" id="KW-0862">Zinc</keyword>
<dbReference type="GO" id="GO:0008139">
    <property type="term" value="F:nuclear localization sequence binding"/>
    <property type="evidence" value="ECO:0007669"/>
    <property type="project" value="TreeGrafter"/>
</dbReference>
<keyword evidence="6" id="KW-0677">Repeat</keyword>
<dbReference type="InterPro" id="IPR026054">
    <property type="entry name" value="Nucleoporin"/>
</dbReference>
<proteinExistence type="inferred from homology"/>
<keyword evidence="7 20" id="KW-0863">Zinc-finger</keyword>
<evidence type="ECO:0000313" key="23">
    <source>
        <dbReference type="Proteomes" id="UP000694701"/>
    </source>
</evidence>
<comment type="subcellular location">
    <subcellularLocation>
        <location evidence="2">Nucleus membrane</location>
    </subcellularLocation>
    <subcellularLocation>
        <location evidence="3">Nucleus</location>
        <location evidence="3">Nuclear pore complex</location>
    </subcellularLocation>
</comment>
<keyword evidence="12" id="KW-0238">DNA-binding</keyword>
<sequence length="65" mass="6931">FGDKFRPPAGSWTCGTCLLQNKSSDKMSGSWDCDTCLVRNKPDVVKCVACDTAKPGTGVKSSMTL</sequence>
<comment type="similarity">
    <text evidence="16">Belongs to the NUP153 family.</text>
</comment>
<evidence type="ECO:0000256" key="8">
    <source>
        <dbReference type="ARBA" id="ARBA00022816"/>
    </source>
</evidence>
<reference evidence="22" key="1">
    <citation type="submission" date="2025-08" db="UniProtKB">
        <authorList>
            <consortium name="Ensembl"/>
        </authorList>
    </citation>
    <scope>IDENTIFICATION</scope>
</reference>
<evidence type="ECO:0000256" key="13">
    <source>
        <dbReference type="ARBA" id="ARBA00023132"/>
    </source>
</evidence>
<dbReference type="AlphaFoldDB" id="A0A8C2FCM9"/>
<evidence type="ECO:0000256" key="6">
    <source>
        <dbReference type="ARBA" id="ARBA00022737"/>
    </source>
</evidence>
<evidence type="ECO:0000256" key="7">
    <source>
        <dbReference type="ARBA" id="ARBA00022771"/>
    </source>
</evidence>
<dbReference type="Ensembl" id="ENSCCRT00020059215.1">
    <property type="protein sequence ID" value="ENSCCRP00020054111.1"/>
    <property type="gene ID" value="ENSCCRG00020024566.1"/>
</dbReference>
<keyword evidence="5" id="KW-0479">Metal-binding</keyword>
<evidence type="ECO:0000259" key="21">
    <source>
        <dbReference type="PROSITE" id="PS50199"/>
    </source>
</evidence>
<comment type="cofactor">
    <cofactor evidence="1">
        <name>Zn(2+)</name>
        <dbReference type="ChEBI" id="CHEBI:29105"/>
    </cofactor>
</comment>
<dbReference type="SUPFAM" id="SSF90209">
    <property type="entry name" value="Ran binding protein zinc finger-like"/>
    <property type="match status" value="1"/>
</dbReference>
<dbReference type="GO" id="GO:0006606">
    <property type="term" value="P:protein import into nucleus"/>
    <property type="evidence" value="ECO:0007669"/>
    <property type="project" value="TreeGrafter"/>
</dbReference>
<evidence type="ECO:0000256" key="3">
    <source>
        <dbReference type="ARBA" id="ARBA00004567"/>
    </source>
</evidence>
<dbReference type="Pfam" id="PF00641">
    <property type="entry name" value="Zn_ribbon_RanBP"/>
    <property type="match status" value="2"/>
</dbReference>
<protein>
    <recommendedName>
        <fullName evidence="17">Nuclear pore complex protein Nup153</fullName>
    </recommendedName>
    <alternativeName>
        <fullName evidence="19">153 kDa nucleoporin</fullName>
    </alternativeName>
    <alternativeName>
        <fullName evidence="18">Nucleoporin Nup153</fullName>
    </alternativeName>
</protein>
<evidence type="ECO:0000256" key="20">
    <source>
        <dbReference type="PROSITE-ProRule" id="PRU00322"/>
    </source>
</evidence>
<evidence type="ECO:0000256" key="18">
    <source>
        <dbReference type="ARBA" id="ARBA00078197"/>
    </source>
</evidence>
<keyword evidence="10" id="KW-0653">Protein transport</keyword>
<dbReference type="PANTHER" id="PTHR23193">
    <property type="entry name" value="NUCLEAR PORE COMPLEX PROTEIN NUP"/>
    <property type="match status" value="1"/>
</dbReference>
<evidence type="ECO:0000256" key="2">
    <source>
        <dbReference type="ARBA" id="ARBA00004126"/>
    </source>
</evidence>
<dbReference type="Gene3D" id="4.10.1060.10">
    <property type="entry name" value="Zinc finger, RanBP2-type"/>
    <property type="match status" value="2"/>
</dbReference>
<dbReference type="PROSITE" id="PS50199">
    <property type="entry name" value="ZF_RANBP2_2"/>
    <property type="match status" value="1"/>
</dbReference>
<dbReference type="PROSITE" id="PS01358">
    <property type="entry name" value="ZF_RANBP2_1"/>
    <property type="match status" value="1"/>
</dbReference>
<accession>A0A8C2FCM9</accession>
<keyword evidence="15" id="KW-0539">Nucleus</keyword>
<dbReference type="SMART" id="SM00547">
    <property type="entry name" value="ZnF_RBZ"/>
    <property type="match status" value="2"/>
</dbReference>
<evidence type="ECO:0000256" key="11">
    <source>
        <dbReference type="ARBA" id="ARBA00023010"/>
    </source>
</evidence>
<dbReference type="GO" id="GO:0031965">
    <property type="term" value="C:nuclear membrane"/>
    <property type="evidence" value="ECO:0007669"/>
    <property type="project" value="UniProtKB-SubCell"/>
</dbReference>
<evidence type="ECO:0000256" key="17">
    <source>
        <dbReference type="ARBA" id="ARBA00068609"/>
    </source>
</evidence>
<keyword evidence="11" id="KW-0811">Translocation</keyword>
<name>A0A8C2FCM9_CYPCA</name>
<evidence type="ECO:0000256" key="19">
    <source>
        <dbReference type="ARBA" id="ARBA00079437"/>
    </source>
</evidence>
<evidence type="ECO:0000256" key="1">
    <source>
        <dbReference type="ARBA" id="ARBA00001947"/>
    </source>
</evidence>
<keyword evidence="8" id="KW-0509">mRNA transport</keyword>
<evidence type="ECO:0000256" key="10">
    <source>
        <dbReference type="ARBA" id="ARBA00022927"/>
    </source>
</evidence>